<evidence type="ECO:0000256" key="4">
    <source>
        <dbReference type="RuleBase" id="RU003345"/>
    </source>
</evidence>
<organism evidence="6 7">
    <name type="scientific">Deinococcus ruber</name>
    <dbReference type="NCBI Taxonomy" id="1848197"/>
    <lineage>
        <taxon>Bacteria</taxon>
        <taxon>Thermotogati</taxon>
        <taxon>Deinococcota</taxon>
        <taxon>Deinococci</taxon>
        <taxon>Deinococcales</taxon>
        <taxon>Deinococcaceae</taxon>
        <taxon>Deinococcus</taxon>
    </lineage>
</organism>
<evidence type="ECO:0000313" key="6">
    <source>
        <dbReference type="EMBL" id="GGR33895.1"/>
    </source>
</evidence>
<keyword evidence="2 4" id="KW-0560">Oxidoreductase</keyword>
<dbReference type="FunFam" id="3.40.605.10:FF:000026">
    <property type="entry name" value="Aldehyde dehydrogenase, putative"/>
    <property type="match status" value="1"/>
</dbReference>
<sequence>MTLPEYPLYIGGQFVPAVSGETTRSENPYTGEAWATVPAAGPQDVDLAVLAARRALDEGAWGRMTGRQRSKLIYRLAQVLARDADLLGEVETRDNGKLLREMQGQCRMLPEWYEYYAGAADKIHGETIPSDKPNYFIYTRREPVGVVAAIIPWNSPLLLLTWKLAPLLAAGCTVVVKPADQTPVSALAFARCVEEAGFPPGVFNVVTGGPAVGAALVAHPGVDKVAFTGSTEVGIKVGQAAMGHLARVSLELGGKSPNVVFSDADLEAAANGVISGIFAAGGQTCIAGSRLLVHEAAHDELVGRVLYRARTIKLGDPLSPDTEMGPVAFRAHLDNILKRCEQGSREGARLLTGGKRASGPGLDAGFFVEPTIFTGVTSRMSLAAEEIFGPVLSVLTFKDEAEAVRLANDSVYGLGAGVWTRDVQRAHRTAHAIKAGTVWVNAYRAVSYNAPFGGFKQSGIGRENSLEAVLEYTDTKTVWIELTGATRDPFTMG</sequence>
<evidence type="ECO:0000256" key="2">
    <source>
        <dbReference type="ARBA" id="ARBA00023002"/>
    </source>
</evidence>
<name>A0A918CNA3_9DEIO</name>
<gene>
    <name evidence="6" type="ORF">GCM10008957_50170</name>
</gene>
<dbReference type="InterPro" id="IPR016161">
    <property type="entry name" value="Ald_DH/histidinol_DH"/>
</dbReference>
<dbReference type="InterPro" id="IPR016163">
    <property type="entry name" value="Ald_DH_C"/>
</dbReference>
<dbReference type="FunFam" id="3.40.605.10:FF:000007">
    <property type="entry name" value="NAD/NADP-dependent betaine aldehyde dehydrogenase"/>
    <property type="match status" value="1"/>
</dbReference>
<dbReference type="GO" id="GO:0016620">
    <property type="term" value="F:oxidoreductase activity, acting on the aldehyde or oxo group of donors, NAD or NADP as acceptor"/>
    <property type="evidence" value="ECO:0007669"/>
    <property type="project" value="InterPro"/>
</dbReference>
<protein>
    <submittedName>
        <fullName evidence="6">Aldehyde dehydrogenase</fullName>
    </submittedName>
</protein>
<reference evidence="6" key="2">
    <citation type="submission" date="2020-09" db="EMBL/GenBank/DDBJ databases">
        <authorList>
            <person name="Sun Q."/>
            <person name="Ohkuma M."/>
        </authorList>
    </citation>
    <scope>NUCLEOTIDE SEQUENCE</scope>
    <source>
        <strain evidence="6">JCM 31311</strain>
    </source>
</reference>
<dbReference type="Gene3D" id="3.40.309.10">
    <property type="entry name" value="Aldehyde Dehydrogenase, Chain A, domain 2"/>
    <property type="match status" value="1"/>
</dbReference>
<feature type="active site" evidence="3">
    <location>
        <position position="251"/>
    </location>
</feature>
<dbReference type="InterPro" id="IPR016162">
    <property type="entry name" value="Ald_DH_N"/>
</dbReference>
<dbReference type="CDD" id="cd07114">
    <property type="entry name" value="ALDH_DhaS"/>
    <property type="match status" value="1"/>
</dbReference>
<dbReference type="Gene3D" id="3.40.605.10">
    <property type="entry name" value="Aldehyde Dehydrogenase, Chain A, domain 1"/>
    <property type="match status" value="1"/>
</dbReference>
<dbReference type="Proteomes" id="UP000603865">
    <property type="component" value="Unassembled WGS sequence"/>
</dbReference>
<evidence type="ECO:0000259" key="5">
    <source>
        <dbReference type="Pfam" id="PF00171"/>
    </source>
</evidence>
<keyword evidence="7" id="KW-1185">Reference proteome</keyword>
<comment type="caution">
    <text evidence="6">The sequence shown here is derived from an EMBL/GenBank/DDBJ whole genome shotgun (WGS) entry which is preliminary data.</text>
</comment>
<accession>A0A918CNA3</accession>
<evidence type="ECO:0000256" key="3">
    <source>
        <dbReference type="PROSITE-ProRule" id="PRU10007"/>
    </source>
</evidence>
<dbReference type="PANTHER" id="PTHR11699">
    <property type="entry name" value="ALDEHYDE DEHYDROGENASE-RELATED"/>
    <property type="match status" value="1"/>
</dbReference>
<dbReference type="PROSITE" id="PS00070">
    <property type="entry name" value="ALDEHYDE_DEHYDR_CYS"/>
    <property type="match status" value="1"/>
</dbReference>
<dbReference type="InterPro" id="IPR029510">
    <property type="entry name" value="Ald_DH_CS_GLU"/>
</dbReference>
<dbReference type="RefSeq" id="WP_189093264.1">
    <property type="nucleotide sequence ID" value="NZ_BMQL01000061.1"/>
</dbReference>
<evidence type="ECO:0000313" key="7">
    <source>
        <dbReference type="Proteomes" id="UP000603865"/>
    </source>
</evidence>
<feature type="domain" description="Aldehyde dehydrogenase" evidence="5">
    <location>
        <begin position="17"/>
        <end position="478"/>
    </location>
</feature>
<dbReference type="FunFam" id="3.40.309.10:FF:000012">
    <property type="entry name" value="Betaine aldehyde dehydrogenase"/>
    <property type="match status" value="1"/>
</dbReference>
<dbReference type="PROSITE" id="PS00687">
    <property type="entry name" value="ALDEHYDE_DEHYDR_GLU"/>
    <property type="match status" value="1"/>
</dbReference>
<dbReference type="AlphaFoldDB" id="A0A918CNA3"/>
<dbReference type="Pfam" id="PF00171">
    <property type="entry name" value="Aldedh"/>
    <property type="match status" value="1"/>
</dbReference>
<comment type="similarity">
    <text evidence="1 4">Belongs to the aldehyde dehydrogenase family.</text>
</comment>
<dbReference type="SUPFAM" id="SSF53720">
    <property type="entry name" value="ALDH-like"/>
    <property type="match status" value="1"/>
</dbReference>
<evidence type="ECO:0000256" key="1">
    <source>
        <dbReference type="ARBA" id="ARBA00009986"/>
    </source>
</evidence>
<dbReference type="InterPro" id="IPR016160">
    <property type="entry name" value="Ald_DH_CS_CYS"/>
</dbReference>
<dbReference type="EMBL" id="BMQL01000061">
    <property type="protein sequence ID" value="GGR33895.1"/>
    <property type="molecule type" value="Genomic_DNA"/>
</dbReference>
<reference evidence="6" key="1">
    <citation type="journal article" date="2014" name="Int. J. Syst. Evol. Microbiol.">
        <title>Complete genome sequence of Corynebacterium casei LMG S-19264T (=DSM 44701T), isolated from a smear-ripened cheese.</title>
        <authorList>
            <consortium name="US DOE Joint Genome Institute (JGI-PGF)"/>
            <person name="Walter F."/>
            <person name="Albersmeier A."/>
            <person name="Kalinowski J."/>
            <person name="Ruckert C."/>
        </authorList>
    </citation>
    <scope>NUCLEOTIDE SEQUENCE</scope>
    <source>
        <strain evidence="6">JCM 31311</strain>
    </source>
</reference>
<proteinExistence type="inferred from homology"/>
<dbReference type="InterPro" id="IPR015590">
    <property type="entry name" value="Aldehyde_DH_dom"/>
</dbReference>